<evidence type="ECO:0000313" key="14">
    <source>
        <dbReference type="Proteomes" id="UP000831181"/>
    </source>
</evidence>
<dbReference type="KEGG" id="lbe:MOO44_03765"/>
<dbReference type="SUPFAM" id="SSF161111">
    <property type="entry name" value="Cation efflux protein transmembrane domain-like"/>
    <property type="match status" value="1"/>
</dbReference>
<feature type="transmembrane region" description="Helical" evidence="11">
    <location>
        <begin position="12"/>
        <end position="34"/>
    </location>
</feature>
<keyword evidence="9 11" id="KW-0472">Membrane</keyword>
<keyword evidence="6" id="KW-0862">Zinc</keyword>
<comment type="similarity">
    <text evidence="3">Belongs to the TMEM163 family.</text>
</comment>
<dbReference type="AlphaFoldDB" id="A0A976X661"/>
<keyword evidence="8" id="KW-0770">Synapse</keyword>
<evidence type="ECO:0000256" key="6">
    <source>
        <dbReference type="ARBA" id="ARBA00022833"/>
    </source>
</evidence>
<dbReference type="InterPro" id="IPR026765">
    <property type="entry name" value="Tmem163"/>
</dbReference>
<feature type="domain" description="Cation efflux protein transmembrane" evidence="12">
    <location>
        <begin position="89"/>
        <end position="201"/>
    </location>
</feature>
<evidence type="ECO:0000256" key="11">
    <source>
        <dbReference type="SAM" id="Phobius"/>
    </source>
</evidence>
<evidence type="ECO:0000313" key="13">
    <source>
        <dbReference type="EMBL" id="UQS87284.1"/>
    </source>
</evidence>
<dbReference type="PANTHER" id="PTHR31937:SF2">
    <property type="entry name" value="TRANSMEMBRANE PROTEIN 163"/>
    <property type="match status" value="1"/>
</dbReference>
<feature type="transmembrane region" description="Helical" evidence="11">
    <location>
        <begin position="115"/>
        <end position="134"/>
    </location>
</feature>
<accession>A0A976X661</accession>
<sequence>MENSHSRIAKRALIVEFFSISWMLVEFMVGFFAGLKAHSILLIAFGLDSVLEVIAGSILVWRLQKEFNGEDATSIKIAEERAGKLVNWILVLLSIYIVINSVFDIVTRETSDSSMGGILISVASLIIMPILIVMKRKLGHQLRSEALIEESMCNVTCAYLAATVLIGIVLTQLFGLWWAESIAALGVAFLIAKEAIPELREG</sequence>
<comment type="subcellular location">
    <subcellularLocation>
        <location evidence="2">Cytoplasmic vesicle</location>
        <location evidence="2">Secretory vesicle</location>
        <location evidence="2">Synaptic vesicle membrane</location>
        <topology evidence="2">Multi-pass membrane protein</topology>
    </subcellularLocation>
    <subcellularLocation>
        <location evidence="1">Early endosome membrane</location>
    </subcellularLocation>
</comment>
<dbReference type="Pfam" id="PF01545">
    <property type="entry name" value="Cation_efflux"/>
    <property type="match status" value="1"/>
</dbReference>
<keyword evidence="4 11" id="KW-0812">Transmembrane</keyword>
<feature type="transmembrane region" description="Helical" evidence="11">
    <location>
        <begin position="40"/>
        <end position="64"/>
    </location>
</feature>
<dbReference type="GO" id="GO:0031410">
    <property type="term" value="C:cytoplasmic vesicle"/>
    <property type="evidence" value="ECO:0007669"/>
    <property type="project" value="UniProtKB-KW"/>
</dbReference>
<evidence type="ECO:0000256" key="4">
    <source>
        <dbReference type="ARBA" id="ARBA00022692"/>
    </source>
</evidence>
<reference evidence="13" key="1">
    <citation type="journal article" date="2022" name="Int. J. Syst. Evol. Microbiol.">
        <title>Apilactobacillus apisilvae sp. nov., Nicolia spurrieriana gen. nov. sp. nov., Bombilactobacillus folatiphilus sp. nov. and Bombilactobacillus thymidiniphilus sp. nov., four new lactic acid bacterial isolates from stingless bees Tetragonula carbonaria and Austroplebeia australis.</title>
        <authorList>
            <person name="Oliphant S.A."/>
            <person name="Watson-Haigh N.S."/>
            <person name="Sumby K.M."/>
            <person name="Gardner J."/>
            <person name="Groom S."/>
            <person name="Jiranek V."/>
        </authorList>
    </citation>
    <scope>NUCLEOTIDE SEQUENCE</scope>
    <source>
        <strain evidence="13">SGEP1_A5</strain>
    </source>
</reference>
<organism evidence="13 14">
    <name type="scientific">Nicoliella spurrieriana</name>
    <dbReference type="NCBI Taxonomy" id="2925830"/>
    <lineage>
        <taxon>Bacteria</taxon>
        <taxon>Bacillati</taxon>
        <taxon>Bacillota</taxon>
        <taxon>Bacilli</taxon>
        <taxon>Lactobacillales</taxon>
        <taxon>Lactobacillaceae</taxon>
        <taxon>Nicoliella</taxon>
    </lineage>
</organism>
<evidence type="ECO:0000259" key="12">
    <source>
        <dbReference type="Pfam" id="PF01545"/>
    </source>
</evidence>
<keyword evidence="14" id="KW-1185">Reference proteome</keyword>
<dbReference type="InterPro" id="IPR027469">
    <property type="entry name" value="Cation_efflux_TMD_sf"/>
</dbReference>
<dbReference type="EMBL" id="CP093361">
    <property type="protein sequence ID" value="UQS87284.1"/>
    <property type="molecule type" value="Genomic_DNA"/>
</dbReference>
<name>A0A976X661_9LACO</name>
<dbReference type="GO" id="GO:0008324">
    <property type="term" value="F:monoatomic cation transmembrane transporter activity"/>
    <property type="evidence" value="ECO:0007669"/>
    <property type="project" value="InterPro"/>
</dbReference>
<gene>
    <name evidence="13" type="ORF">MOO44_03765</name>
</gene>
<dbReference type="GO" id="GO:0016020">
    <property type="term" value="C:membrane"/>
    <property type="evidence" value="ECO:0007669"/>
    <property type="project" value="InterPro"/>
</dbReference>
<dbReference type="PANTHER" id="PTHR31937">
    <property type="entry name" value="TRANSMEMBRANE PROTEIN 163"/>
    <property type="match status" value="1"/>
</dbReference>
<feature type="transmembrane region" description="Helical" evidence="11">
    <location>
        <begin position="85"/>
        <end position="103"/>
    </location>
</feature>
<keyword evidence="10" id="KW-0968">Cytoplasmic vesicle</keyword>
<protein>
    <submittedName>
        <fullName evidence="13">Cation transporter</fullName>
    </submittedName>
</protein>
<dbReference type="RefSeq" id="WP_260117086.1">
    <property type="nucleotide sequence ID" value="NZ_CP093361.1"/>
</dbReference>
<dbReference type="Proteomes" id="UP000831181">
    <property type="component" value="Chromosome"/>
</dbReference>
<evidence type="ECO:0000256" key="7">
    <source>
        <dbReference type="ARBA" id="ARBA00022989"/>
    </source>
</evidence>
<evidence type="ECO:0000256" key="8">
    <source>
        <dbReference type="ARBA" id="ARBA00023018"/>
    </source>
</evidence>
<feature type="transmembrane region" description="Helical" evidence="11">
    <location>
        <begin position="146"/>
        <end position="169"/>
    </location>
</feature>
<evidence type="ECO:0000256" key="2">
    <source>
        <dbReference type="ARBA" id="ARBA00004644"/>
    </source>
</evidence>
<evidence type="ECO:0000256" key="1">
    <source>
        <dbReference type="ARBA" id="ARBA00004146"/>
    </source>
</evidence>
<evidence type="ECO:0000256" key="9">
    <source>
        <dbReference type="ARBA" id="ARBA00023136"/>
    </source>
</evidence>
<keyword evidence="7 11" id="KW-1133">Transmembrane helix</keyword>
<evidence type="ECO:0000256" key="5">
    <source>
        <dbReference type="ARBA" id="ARBA00022753"/>
    </source>
</evidence>
<dbReference type="InterPro" id="IPR058533">
    <property type="entry name" value="Cation_efflux_TM"/>
</dbReference>
<evidence type="ECO:0000256" key="3">
    <source>
        <dbReference type="ARBA" id="ARBA00008731"/>
    </source>
</evidence>
<evidence type="ECO:0000256" key="10">
    <source>
        <dbReference type="ARBA" id="ARBA00023329"/>
    </source>
</evidence>
<proteinExistence type="inferred from homology"/>
<dbReference type="Gene3D" id="1.20.1510.10">
    <property type="entry name" value="Cation efflux protein transmembrane domain"/>
    <property type="match status" value="1"/>
</dbReference>
<keyword evidence="5" id="KW-0967">Endosome</keyword>